<dbReference type="GO" id="GO:0015833">
    <property type="term" value="P:peptide transport"/>
    <property type="evidence" value="ECO:0007669"/>
    <property type="project" value="TreeGrafter"/>
</dbReference>
<dbReference type="PANTHER" id="PTHR30290:SF65">
    <property type="entry name" value="MONOACYL PHOSPHATIDYLINOSITOL TETRAMANNOSIDE-BINDING PROTEIN LPQW-RELATED"/>
    <property type="match status" value="1"/>
</dbReference>
<dbReference type="GO" id="GO:1904680">
    <property type="term" value="F:peptide transmembrane transporter activity"/>
    <property type="evidence" value="ECO:0007669"/>
    <property type="project" value="TreeGrafter"/>
</dbReference>
<dbReference type="CDD" id="cd08501">
    <property type="entry name" value="PBP2_Lpqw"/>
    <property type="match status" value="1"/>
</dbReference>
<feature type="region of interest" description="Disordered" evidence="1">
    <location>
        <begin position="1"/>
        <end position="35"/>
    </location>
</feature>
<evidence type="ECO:0000259" key="2">
    <source>
        <dbReference type="Pfam" id="PF00496"/>
    </source>
</evidence>
<protein>
    <submittedName>
        <fullName evidence="3">ABC transporter family substrate-binding protein</fullName>
    </submittedName>
</protein>
<dbReference type="Gene3D" id="3.10.105.10">
    <property type="entry name" value="Dipeptide-binding Protein, Domain 3"/>
    <property type="match status" value="1"/>
</dbReference>
<dbReference type="Gene3D" id="3.40.190.10">
    <property type="entry name" value="Periplasmic binding protein-like II"/>
    <property type="match status" value="1"/>
</dbReference>
<gene>
    <name evidence="3" type="ORF">DP939_13790</name>
</gene>
<dbReference type="InterPro" id="IPR039424">
    <property type="entry name" value="SBP_5"/>
</dbReference>
<dbReference type="PANTHER" id="PTHR30290">
    <property type="entry name" value="PERIPLASMIC BINDING COMPONENT OF ABC TRANSPORTER"/>
    <property type="match status" value="1"/>
</dbReference>
<sequence>MLAVGALAGTSGCGSGGERTEQAVPTVARPSDINPVPRERVADGGVLRWGIDDFPLQWNRNHVDGNLPEVELVTDALMPAPFRSDERAVVTPDPDYVTEAALTSTRPRQVVTLTLNPKARWSDGTPITWADFEAQWKALDGRGDGRRVASTTGYRDIKSVAKGRDDHQVVITFTRPFADWRSLFTPLYPKGTNADRQAFDRSWLNALPVTAGPFKFGAFDPAARTVTIVRDPAWWGRPAKLDRIVFRAMPAGALPGAFAAGELDIADVGASAPAYSKAKNVPDARVRQAAGPDFRHFTFNGESPILSDPAVRRAVAMGIDRAAIARSDLAGLDWPGEPLDNHFFMPSQRGYRANAAEIGRHDPAAARRVLDQAGWRLPAQAGGPALTAPTVRQKNGRPLRLTFLIPQGLQLGRSEGELAQAMLKEIGIELTLREVPGDDFFAKYVIPGDYDIAPFSYIGTPYPLSSSQGLYADGVRAPGGRKHWNANLGRIGGAGIDAAMRKASRELDPAEARTLTNRADALIWRQVNVLPLYQRPQNVAVRSGLANAGARGFHDLRYADIGFTRQ</sequence>
<dbReference type="Gene3D" id="3.90.76.10">
    <property type="entry name" value="Dipeptide-binding Protein, Domain 1"/>
    <property type="match status" value="1"/>
</dbReference>
<dbReference type="Proteomes" id="UP000253303">
    <property type="component" value="Unassembled WGS sequence"/>
</dbReference>
<name>A0A366M2D8_9ACTN</name>
<reference evidence="3 4" key="1">
    <citation type="submission" date="2018-06" db="EMBL/GenBank/DDBJ databases">
        <title>Sphaerisporangium craniellae sp. nov., isolated from a marine sponge in the South China Sea.</title>
        <authorList>
            <person name="Li L."/>
        </authorList>
    </citation>
    <scope>NUCLEOTIDE SEQUENCE [LARGE SCALE GENOMIC DNA]</scope>
    <source>
        <strain evidence="3 4">LHW63015</strain>
    </source>
</reference>
<comment type="caution">
    <text evidence="3">The sequence shown here is derived from an EMBL/GenBank/DDBJ whole genome shotgun (WGS) entry which is preliminary data.</text>
</comment>
<evidence type="ECO:0000313" key="4">
    <source>
        <dbReference type="Proteomes" id="UP000253303"/>
    </source>
</evidence>
<dbReference type="OrthoDB" id="7888869at2"/>
<evidence type="ECO:0000313" key="3">
    <source>
        <dbReference type="EMBL" id="RBQ19779.1"/>
    </source>
</evidence>
<organism evidence="3 4">
    <name type="scientific">Spongiactinospora rosea</name>
    <dbReference type="NCBI Taxonomy" id="2248750"/>
    <lineage>
        <taxon>Bacteria</taxon>
        <taxon>Bacillati</taxon>
        <taxon>Actinomycetota</taxon>
        <taxon>Actinomycetes</taxon>
        <taxon>Streptosporangiales</taxon>
        <taxon>Streptosporangiaceae</taxon>
        <taxon>Spongiactinospora</taxon>
    </lineage>
</organism>
<evidence type="ECO:0000256" key="1">
    <source>
        <dbReference type="SAM" id="MobiDB-lite"/>
    </source>
</evidence>
<keyword evidence="4" id="KW-1185">Reference proteome</keyword>
<accession>A0A366M2D8</accession>
<dbReference type="InterPro" id="IPR000914">
    <property type="entry name" value="SBP_5_dom"/>
</dbReference>
<proteinExistence type="predicted"/>
<dbReference type="EMBL" id="QMEY01000004">
    <property type="protein sequence ID" value="RBQ19779.1"/>
    <property type="molecule type" value="Genomic_DNA"/>
</dbReference>
<dbReference type="Pfam" id="PF00496">
    <property type="entry name" value="SBP_bac_5"/>
    <property type="match status" value="1"/>
</dbReference>
<dbReference type="AlphaFoldDB" id="A0A366M2D8"/>
<feature type="domain" description="Solute-binding protein family 5" evidence="2">
    <location>
        <begin position="108"/>
        <end position="464"/>
    </location>
</feature>
<dbReference type="SUPFAM" id="SSF53850">
    <property type="entry name" value="Periplasmic binding protein-like II"/>
    <property type="match status" value="1"/>
</dbReference>